<feature type="transmembrane region" description="Helical" evidence="7">
    <location>
        <begin position="20"/>
        <end position="44"/>
    </location>
</feature>
<reference evidence="9" key="1">
    <citation type="submission" date="2023-06" db="EMBL/GenBank/DDBJ databases">
        <title>Genome-scale phylogeny and comparative genomics of the fungal order Sordariales.</title>
        <authorList>
            <consortium name="Lawrence Berkeley National Laboratory"/>
            <person name="Hensen N."/>
            <person name="Bonometti L."/>
            <person name="Westerberg I."/>
            <person name="Brannstrom I.O."/>
            <person name="Guillou S."/>
            <person name="Cros-Aarteil S."/>
            <person name="Calhoun S."/>
            <person name="Haridas S."/>
            <person name="Kuo A."/>
            <person name="Mondo S."/>
            <person name="Pangilinan J."/>
            <person name="Riley R."/>
            <person name="LaButti K."/>
            <person name="Andreopoulos B."/>
            <person name="Lipzen A."/>
            <person name="Chen C."/>
            <person name="Yanf M."/>
            <person name="Daum C."/>
            <person name="Ng V."/>
            <person name="Clum A."/>
            <person name="Steindorff A."/>
            <person name="Ohm R."/>
            <person name="Martin F."/>
            <person name="Silar P."/>
            <person name="Natvig D."/>
            <person name="Lalanne C."/>
            <person name="Gautier V."/>
            <person name="Ament-velasquez S.L."/>
            <person name="Kruys A."/>
            <person name="Hutchinson M.I."/>
            <person name="Powell A.J."/>
            <person name="Barry K."/>
            <person name="Miller A.N."/>
            <person name="Grigoriev I.V."/>
            <person name="Debuchy R."/>
            <person name="Gladieux P."/>
            <person name="Thoren M.H."/>
            <person name="Johannesson H."/>
        </authorList>
    </citation>
    <scope>NUCLEOTIDE SEQUENCE</scope>
    <source>
        <strain evidence="9">SMH3187-1</strain>
    </source>
</reference>
<keyword evidence="3 7" id="KW-0812">Transmembrane</keyword>
<evidence type="ECO:0000256" key="7">
    <source>
        <dbReference type="SAM" id="Phobius"/>
    </source>
</evidence>
<comment type="subcellular location">
    <subcellularLocation>
        <location evidence="1">Membrane</location>
        <topology evidence="1">Multi-pass membrane protein</topology>
    </subcellularLocation>
</comment>
<keyword evidence="4 7" id="KW-1133">Transmembrane helix</keyword>
<name>A0AA40F506_9PEZI</name>
<dbReference type="SUPFAM" id="SSF103473">
    <property type="entry name" value="MFS general substrate transporter"/>
    <property type="match status" value="1"/>
</dbReference>
<feature type="transmembrane region" description="Helical" evidence="7">
    <location>
        <begin position="90"/>
        <end position="109"/>
    </location>
</feature>
<dbReference type="GO" id="GO:0022857">
    <property type="term" value="F:transmembrane transporter activity"/>
    <property type="evidence" value="ECO:0007669"/>
    <property type="project" value="InterPro"/>
</dbReference>
<feature type="transmembrane region" description="Helical" evidence="7">
    <location>
        <begin position="500"/>
        <end position="519"/>
    </location>
</feature>
<feature type="transmembrane region" description="Helical" evidence="7">
    <location>
        <begin position="401"/>
        <end position="420"/>
    </location>
</feature>
<dbReference type="PANTHER" id="PTHR23504">
    <property type="entry name" value="MAJOR FACILITATOR SUPERFAMILY DOMAIN-CONTAINING PROTEIN 10"/>
    <property type="match status" value="1"/>
</dbReference>
<evidence type="ECO:0000313" key="9">
    <source>
        <dbReference type="EMBL" id="KAK0751132.1"/>
    </source>
</evidence>
<dbReference type="InterPro" id="IPR036259">
    <property type="entry name" value="MFS_trans_sf"/>
</dbReference>
<feature type="region of interest" description="Disordered" evidence="6">
    <location>
        <begin position="526"/>
        <end position="554"/>
    </location>
</feature>
<feature type="region of interest" description="Disordered" evidence="6">
    <location>
        <begin position="272"/>
        <end position="311"/>
    </location>
</feature>
<feature type="transmembrane region" description="Helical" evidence="7">
    <location>
        <begin position="148"/>
        <end position="172"/>
    </location>
</feature>
<gene>
    <name evidence="9" type="ORF">B0T18DRAFT_317083</name>
</gene>
<organism evidence="9 10">
    <name type="scientific">Schizothecium vesticola</name>
    <dbReference type="NCBI Taxonomy" id="314040"/>
    <lineage>
        <taxon>Eukaryota</taxon>
        <taxon>Fungi</taxon>
        <taxon>Dikarya</taxon>
        <taxon>Ascomycota</taxon>
        <taxon>Pezizomycotina</taxon>
        <taxon>Sordariomycetes</taxon>
        <taxon>Sordariomycetidae</taxon>
        <taxon>Sordariales</taxon>
        <taxon>Schizotheciaceae</taxon>
        <taxon>Schizothecium</taxon>
    </lineage>
</organism>
<evidence type="ECO:0000313" key="10">
    <source>
        <dbReference type="Proteomes" id="UP001172155"/>
    </source>
</evidence>
<evidence type="ECO:0000256" key="6">
    <source>
        <dbReference type="SAM" id="MobiDB-lite"/>
    </source>
</evidence>
<dbReference type="InterPro" id="IPR011701">
    <property type="entry name" value="MFS"/>
</dbReference>
<feature type="transmembrane region" description="Helical" evidence="7">
    <location>
        <begin position="369"/>
        <end position="389"/>
    </location>
</feature>
<feature type="transmembrane region" description="Helical" evidence="7">
    <location>
        <begin position="192"/>
        <end position="215"/>
    </location>
</feature>
<dbReference type="PROSITE" id="PS50850">
    <property type="entry name" value="MFS"/>
    <property type="match status" value="1"/>
</dbReference>
<dbReference type="InterPro" id="IPR020846">
    <property type="entry name" value="MFS_dom"/>
</dbReference>
<evidence type="ECO:0000256" key="3">
    <source>
        <dbReference type="ARBA" id="ARBA00022692"/>
    </source>
</evidence>
<sequence length="554" mass="60064">MQRGRAPGEELPPFPARQLFILALCRISEPIAFMSIFPYIYYMVRDFGITEDESKISFYAGMVTSAFTLAEFSTSVLWGRLSDKIGRKPVLLMGLAGTGLSVLTFGFAQSLPVALFARALGGFLNGNIGVLQTTVAELVTHKEHQPSAYAVMPVVWCIGSIVGPMIGGAFARPFETMPGWFSKEGLFGQRPYLLPNLVSAGCVFVGVIIGVLFLNETHAERKLHRDPGIELGNYLVSRASQISQSFTRKPRGGKSLEELALLGETDESLPGYCTAGLPEPPSPPPAKVSQDDVDREETGLPQQRKEKPTGRTFSSMTLRIIVTFGILAFHTMVFDSLLPIFLSSKLPNPHKPTSLPFKFVGGFGFDTKTIGAILSTQGLYAMAATVFVFPRIVRLVGPRRLFKTISISYPLLYIATPYLVLLPESYRMAGIYGIVVWKCTLSTLAYPSNTILLTNSAPSTLSLGMINGVSGSVASLSRAAGPAISGWLYSMGLESGYSGLVWWFTALVTVLGAWISIAITESCEDLDEKDDEETATTTMTTTAPPGPRNSVDLM</sequence>
<dbReference type="Gene3D" id="1.20.1250.20">
    <property type="entry name" value="MFS general substrate transporter like domains"/>
    <property type="match status" value="1"/>
</dbReference>
<proteinExistence type="predicted"/>
<feature type="domain" description="Major facilitator superfamily (MFS) profile" evidence="8">
    <location>
        <begin position="18"/>
        <end position="524"/>
    </location>
</feature>
<keyword evidence="2" id="KW-0813">Transport</keyword>
<dbReference type="PANTHER" id="PTHR23504:SF15">
    <property type="entry name" value="MAJOR FACILITATOR SUPERFAMILY (MFS) PROFILE DOMAIN-CONTAINING PROTEIN"/>
    <property type="match status" value="1"/>
</dbReference>
<keyword evidence="10" id="KW-1185">Reference proteome</keyword>
<feature type="transmembrane region" description="Helical" evidence="7">
    <location>
        <begin position="56"/>
        <end position="78"/>
    </location>
</feature>
<protein>
    <submittedName>
        <fullName evidence="9">Major facilitator superfamily domain-containing protein</fullName>
    </submittedName>
</protein>
<accession>A0AA40F506</accession>
<dbReference type="Proteomes" id="UP001172155">
    <property type="component" value="Unassembled WGS sequence"/>
</dbReference>
<comment type="caution">
    <text evidence="9">The sequence shown here is derived from an EMBL/GenBank/DDBJ whole genome shotgun (WGS) entry which is preliminary data.</text>
</comment>
<keyword evidence="5 7" id="KW-0472">Membrane</keyword>
<feature type="compositionally biased region" description="Basic and acidic residues" evidence="6">
    <location>
        <begin position="289"/>
        <end position="309"/>
    </location>
</feature>
<dbReference type="GO" id="GO:0016020">
    <property type="term" value="C:membrane"/>
    <property type="evidence" value="ECO:0007669"/>
    <property type="project" value="UniProtKB-SubCell"/>
</dbReference>
<feature type="transmembrane region" description="Helical" evidence="7">
    <location>
        <begin position="320"/>
        <end position="342"/>
    </location>
</feature>
<evidence type="ECO:0000256" key="2">
    <source>
        <dbReference type="ARBA" id="ARBA00022448"/>
    </source>
</evidence>
<evidence type="ECO:0000259" key="8">
    <source>
        <dbReference type="PROSITE" id="PS50850"/>
    </source>
</evidence>
<evidence type="ECO:0000256" key="4">
    <source>
        <dbReference type="ARBA" id="ARBA00022989"/>
    </source>
</evidence>
<dbReference type="CDD" id="cd17330">
    <property type="entry name" value="MFS_SLC46_TetA_like"/>
    <property type="match status" value="1"/>
</dbReference>
<dbReference type="Pfam" id="PF07690">
    <property type="entry name" value="MFS_1"/>
    <property type="match status" value="1"/>
</dbReference>
<dbReference type="EMBL" id="JAUKUD010000002">
    <property type="protein sequence ID" value="KAK0751132.1"/>
    <property type="molecule type" value="Genomic_DNA"/>
</dbReference>
<evidence type="ECO:0000256" key="5">
    <source>
        <dbReference type="ARBA" id="ARBA00023136"/>
    </source>
</evidence>
<feature type="transmembrane region" description="Helical" evidence="7">
    <location>
        <begin position="115"/>
        <end position="136"/>
    </location>
</feature>
<evidence type="ECO:0000256" key="1">
    <source>
        <dbReference type="ARBA" id="ARBA00004141"/>
    </source>
</evidence>
<dbReference type="AlphaFoldDB" id="A0AA40F506"/>